<dbReference type="AlphaFoldDB" id="A0A1V9Z9U3"/>
<dbReference type="InterPro" id="IPR009050">
    <property type="entry name" value="Globin-like_sf"/>
</dbReference>
<dbReference type="InterPro" id="IPR001486">
    <property type="entry name" value="Hemoglobin_trunc"/>
</dbReference>
<dbReference type="GO" id="GO:0046872">
    <property type="term" value="F:metal ion binding"/>
    <property type="evidence" value="ECO:0007669"/>
    <property type="project" value="UniProtKB-KW"/>
</dbReference>
<keyword evidence="8" id="KW-1185">Reference proteome</keyword>
<evidence type="ECO:0000256" key="6">
    <source>
        <dbReference type="SAM" id="MobiDB-lite"/>
    </source>
</evidence>
<evidence type="ECO:0000256" key="2">
    <source>
        <dbReference type="ARBA" id="ARBA00022617"/>
    </source>
</evidence>
<evidence type="ECO:0000256" key="5">
    <source>
        <dbReference type="SAM" id="Coils"/>
    </source>
</evidence>
<feature type="region of interest" description="Disordered" evidence="6">
    <location>
        <begin position="375"/>
        <end position="395"/>
    </location>
</feature>
<dbReference type="Gene3D" id="1.10.490.10">
    <property type="entry name" value="Globins"/>
    <property type="match status" value="1"/>
</dbReference>
<evidence type="ECO:0000313" key="8">
    <source>
        <dbReference type="Proteomes" id="UP000243579"/>
    </source>
</evidence>
<evidence type="ECO:0000313" key="7">
    <source>
        <dbReference type="EMBL" id="OQR94778.1"/>
    </source>
</evidence>
<dbReference type="InterPro" id="IPR012292">
    <property type="entry name" value="Globin/Proto"/>
</dbReference>
<reference evidence="7 8" key="1">
    <citation type="journal article" date="2014" name="Genome Biol. Evol.">
        <title>The secreted proteins of Achlya hypogyna and Thraustotheca clavata identify the ancestral oomycete secretome and reveal gene acquisitions by horizontal gene transfer.</title>
        <authorList>
            <person name="Misner I."/>
            <person name="Blouin N."/>
            <person name="Leonard G."/>
            <person name="Richards T.A."/>
            <person name="Lane C.E."/>
        </authorList>
    </citation>
    <scope>NUCLEOTIDE SEQUENCE [LARGE SCALE GENOMIC DNA]</scope>
    <source>
        <strain evidence="7 8">ATCC 48635</strain>
    </source>
</reference>
<sequence length="466" mass="53128">MTSPLSKPRNHSFEVLARDTTARKECPFAAVSLEMTNDMSRIECPFHAHTVRQMPTITGDVPLVIRGLTFQTTNESAALLKDVGGGDKIRELCTRFYARAFLDEQLKPFFFEEDGATAHGQRLADWIIQKMGGEGQPWTTSGRWGMRQPSHFKAWHSAKRDDSVRGRHFNLTDSRTWMRVHFWAARECGLNEHSAFWDCTLSPSMNAAQSHLLLMMLSGLPTHPTLRDTCQTGTVETDIIALLNADNDSPSLGTRSRAGLQYSVDPFLNSLHEEDLQAQQAMKKHGFRDIPRAALISSSDKTKPSASKKLEVVVTEQRKLIKDLKRQLKAKLLEELATLKVRHQRVKDSNTELRRRVKELDTLVHRHATTNAAQAQVVEKRLSKPTESSSDSAATSQLINEVRALQADQETEIRRSETRLHLRKERKLPRSSRRSGRWDRRPRRWALMLSPTRRLRQSQPSFGRCI</sequence>
<organism evidence="7 8">
    <name type="scientific">Achlya hypogyna</name>
    <name type="common">Oomycete</name>
    <name type="synonym">Protoachlya hypogyna</name>
    <dbReference type="NCBI Taxonomy" id="1202772"/>
    <lineage>
        <taxon>Eukaryota</taxon>
        <taxon>Sar</taxon>
        <taxon>Stramenopiles</taxon>
        <taxon>Oomycota</taxon>
        <taxon>Saprolegniomycetes</taxon>
        <taxon>Saprolegniales</taxon>
        <taxon>Achlyaceae</taxon>
        <taxon>Achlya</taxon>
    </lineage>
</organism>
<keyword evidence="3" id="KW-0479">Metal-binding</keyword>
<comment type="caution">
    <text evidence="7">The sequence shown here is derived from an EMBL/GenBank/DDBJ whole genome shotgun (WGS) entry which is preliminary data.</text>
</comment>
<keyword evidence="5" id="KW-0175">Coiled coil</keyword>
<keyword evidence="2" id="KW-0349">Heme</keyword>
<feature type="coiled-coil region" evidence="5">
    <location>
        <begin position="307"/>
        <end position="349"/>
    </location>
</feature>
<evidence type="ECO:0000256" key="4">
    <source>
        <dbReference type="ARBA" id="ARBA00023004"/>
    </source>
</evidence>
<proteinExistence type="predicted"/>
<dbReference type="EMBL" id="JNBR01000351">
    <property type="protein sequence ID" value="OQR94778.1"/>
    <property type="molecule type" value="Genomic_DNA"/>
</dbReference>
<protein>
    <submittedName>
        <fullName evidence="7">Uncharacterized protein</fullName>
    </submittedName>
</protein>
<name>A0A1V9Z9U3_ACHHY</name>
<dbReference type="Pfam" id="PF01152">
    <property type="entry name" value="Bac_globin"/>
    <property type="match status" value="1"/>
</dbReference>
<accession>A0A1V9Z9U3</accession>
<dbReference type="SUPFAM" id="SSF46458">
    <property type="entry name" value="Globin-like"/>
    <property type="match status" value="1"/>
</dbReference>
<feature type="compositionally biased region" description="Polar residues" evidence="6">
    <location>
        <begin position="385"/>
        <end position="395"/>
    </location>
</feature>
<dbReference type="GO" id="GO:0019825">
    <property type="term" value="F:oxygen binding"/>
    <property type="evidence" value="ECO:0007669"/>
    <property type="project" value="InterPro"/>
</dbReference>
<dbReference type="Proteomes" id="UP000243579">
    <property type="component" value="Unassembled WGS sequence"/>
</dbReference>
<evidence type="ECO:0000256" key="3">
    <source>
        <dbReference type="ARBA" id="ARBA00022723"/>
    </source>
</evidence>
<evidence type="ECO:0000256" key="1">
    <source>
        <dbReference type="ARBA" id="ARBA00022448"/>
    </source>
</evidence>
<dbReference type="OrthoDB" id="73141at2759"/>
<keyword evidence="1" id="KW-0813">Transport</keyword>
<dbReference type="GO" id="GO:0020037">
    <property type="term" value="F:heme binding"/>
    <property type="evidence" value="ECO:0007669"/>
    <property type="project" value="InterPro"/>
</dbReference>
<gene>
    <name evidence="7" type="ORF">ACHHYP_00921</name>
</gene>
<keyword evidence="4" id="KW-0408">Iron</keyword>